<sequence>MDYDRYDAILHHIFKQTQGDAWFRPNEQHISAGVALRINDAPEFRVFPYENLSLEPFEAAIALLNPAVGVKVRSAAVHAALGEVGPDDTSIYVDANTRIQILETMADLPTADKEQNAAFIRDERVLVVWSDSIDTIIPICSDFEERLIKLLWRSRPTAFNAPSSVSSHQGPIGAGSAAGSVSGHSSTNLNARLTGGPGSRRNSGFPVAGSGAGTPRGVRGMSMEDLSTPGDLEKGGVFGVGEKEVEPRMQTKTVRTWFGRKKVVTVEAPIVDLEYSGPEARPAMLYAPIYNGLAAGLSIFFIANAANTMLIEWQLDQNFERFALVAVFPLWFCVSLFFCMQIFQNLSMAIGPIAHYHENSMYYSARKPRPNKMVDNNLPHVTIQMPVYKESLDNVLAPSIESLKKAMQIYARQGGTSTIFINDDGLRIISTAERDRRIAFYANHGIGWVARPKHDAAPEGFKRAGRFKKASNMNYGLTLSLLAEKHLTNLLEQKAREHPHGGRSSVAGSSNETHERQYGMQYQNHDGNDQEIAEVPLNGNNIGNGSSGTRPSSSNGAGSSTNAKVGGGSEWEDLEEKALQMAIDETYEASGNRFRPWAANGRAIRMGEIVLIVDSDTIVPEDCLRDAAREMAECPTVAIIQHESDVMQVAHHYFENGIAYFTRRINKSISFSCANGEVAPFVGHNAFLRWKALQDASFIDPLDGQQKIWSESNVSEDFDMALRLQMRGYIIRWATYSQGAFKEGVSLTVDDEVNRWQKYAYGTSELLFNPLVQWFRRGPICHQIHRFLWSGAPLHYKISMMAYMFSYYGIAASVTIAIINYVLLGFQFDVDGVYLHSFEIWLATTVVFFGSGNIGFTLLEYRLGEKSILRSFLTNIMWIPFFFFFFGGLALPLSIAILAHLFSYNITWGATKKEVERSNFFKEVPKILKRFWFSFVVCIVLIAGMIIVSTTLVPVAWRIDGSGWAIIFPLALACGCHILFPIVLNPWLMIFSY</sequence>
<dbReference type="PANTHER" id="PTHR35408:SF2">
    <property type="entry name" value="GLYCOSYLTRANSFERASE 2-LIKE DOMAIN-CONTAINING PROTEIN"/>
    <property type="match status" value="1"/>
</dbReference>
<reference evidence="5 6" key="1">
    <citation type="submission" date="2018-11" db="EMBL/GenBank/DDBJ databases">
        <title>Genome assembly of Steccherinum ochraceum LE-BIN_3174, the white-rot fungus of the Steccherinaceae family (The Residual Polyporoid clade, Polyporales, Basidiomycota).</title>
        <authorList>
            <person name="Fedorova T.V."/>
            <person name="Glazunova O.A."/>
            <person name="Landesman E.O."/>
            <person name="Moiseenko K.V."/>
            <person name="Psurtseva N.V."/>
            <person name="Savinova O.S."/>
            <person name="Shakhova N.V."/>
            <person name="Tyazhelova T.V."/>
            <person name="Vasina D.V."/>
        </authorList>
    </citation>
    <scope>NUCLEOTIDE SEQUENCE [LARGE SCALE GENOMIC DNA]</scope>
    <source>
        <strain evidence="5 6">LE-BIN_3174</strain>
    </source>
</reference>
<feature type="transmembrane region" description="Helical" evidence="2">
    <location>
        <begin position="805"/>
        <end position="828"/>
    </location>
</feature>
<evidence type="ECO:0000256" key="1">
    <source>
        <dbReference type="SAM" id="MobiDB-lite"/>
    </source>
</evidence>
<feature type="transmembrane region" description="Helical" evidence="2">
    <location>
        <begin position="322"/>
        <end position="343"/>
    </location>
</feature>
<dbReference type="OrthoDB" id="38531at2759"/>
<name>A0A4R0RA57_9APHY</name>
<keyword evidence="2" id="KW-0812">Transmembrane</keyword>
<feature type="compositionally biased region" description="Low complexity" evidence="1">
    <location>
        <begin position="170"/>
        <end position="186"/>
    </location>
</feature>
<evidence type="ECO:0000313" key="6">
    <source>
        <dbReference type="Proteomes" id="UP000292702"/>
    </source>
</evidence>
<feature type="transmembrane region" description="Helical" evidence="2">
    <location>
        <begin position="963"/>
        <end position="984"/>
    </location>
</feature>
<feature type="region of interest" description="Disordered" evidence="1">
    <location>
        <begin position="531"/>
        <end position="569"/>
    </location>
</feature>
<proteinExistence type="predicted"/>
<accession>A0A4R0RA57</accession>
<feature type="transmembrane region" description="Helical" evidence="2">
    <location>
        <begin position="868"/>
        <end position="887"/>
    </location>
</feature>
<feature type="region of interest" description="Disordered" evidence="1">
    <location>
        <begin position="160"/>
        <end position="221"/>
    </location>
</feature>
<dbReference type="PANTHER" id="PTHR35408">
    <property type="entry name" value="CHROMOSOME 15, WHOLE GENOME SHOTGUN SEQUENCE"/>
    <property type="match status" value="1"/>
</dbReference>
<feature type="compositionally biased region" description="Polar residues" evidence="1">
    <location>
        <begin position="160"/>
        <end position="169"/>
    </location>
</feature>
<feature type="domain" description="Glycosyltransferase 2-like" evidence="3">
    <location>
        <begin position="609"/>
        <end position="822"/>
    </location>
</feature>
<feature type="compositionally biased region" description="Low complexity" evidence="1">
    <location>
        <begin position="538"/>
        <end position="563"/>
    </location>
</feature>
<feature type="transmembrane region" description="Helical" evidence="2">
    <location>
        <begin position="283"/>
        <end position="302"/>
    </location>
</feature>
<dbReference type="Proteomes" id="UP000292702">
    <property type="component" value="Unassembled WGS sequence"/>
</dbReference>
<keyword evidence="6" id="KW-1185">Reference proteome</keyword>
<evidence type="ECO:0000313" key="5">
    <source>
        <dbReference type="EMBL" id="TCD64770.1"/>
    </source>
</evidence>
<evidence type="ECO:0000259" key="3">
    <source>
        <dbReference type="Pfam" id="PF13632"/>
    </source>
</evidence>
<evidence type="ECO:0000256" key="2">
    <source>
        <dbReference type="SAM" id="Phobius"/>
    </source>
</evidence>
<organism evidence="5 6">
    <name type="scientific">Steccherinum ochraceum</name>
    <dbReference type="NCBI Taxonomy" id="92696"/>
    <lineage>
        <taxon>Eukaryota</taxon>
        <taxon>Fungi</taxon>
        <taxon>Dikarya</taxon>
        <taxon>Basidiomycota</taxon>
        <taxon>Agaricomycotina</taxon>
        <taxon>Agaricomycetes</taxon>
        <taxon>Polyporales</taxon>
        <taxon>Steccherinaceae</taxon>
        <taxon>Steccherinum</taxon>
    </lineage>
</organism>
<gene>
    <name evidence="5" type="ORF">EIP91_003630</name>
</gene>
<feature type="domain" description="DUF7928" evidence="4">
    <location>
        <begin position="4"/>
        <end position="159"/>
    </location>
</feature>
<keyword evidence="2" id="KW-1133">Transmembrane helix</keyword>
<keyword evidence="2" id="KW-0472">Membrane</keyword>
<protein>
    <submittedName>
        <fullName evidence="5">Uncharacterized protein</fullName>
    </submittedName>
</protein>
<dbReference type="Gene3D" id="3.90.550.10">
    <property type="entry name" value="Spore Coat Polysaccharide Biosynthesis Protein SpsA, Chain A"/>
    <property type="match status" value="1"/>
</dbReference>
<dbReference type="InterPro" id="IPR029044">
    <property type="entry name" value="Nucleotide-diphossugar_trans"/>
</dbReference>
<dbReference type="STRING" id="92696.A0A4R0RA57"/>
<dbReference type="InterPro" id="IPR001173">
    <property type="entry name" value="Glyco_trans_2-like"/>
</dbReference>
<dbReference type="InterPro" id="IPR057688">
    <property type="entry name" value="DUF7928"/>
</dbReference>
<dbReference type="SUPFAM" id="SSF53448">
    <property type="entry name" value="Nucleotide-diphospho-sugar transferases"/>
    <property type="match status" value="1"/>
</dbReference>
<dbReference type="Pfam" id="PF13632">
    <property type="entry name" value="Glyco_trans_2_3"/>
    <property type="match status" value="1"/>
</dbReference>
<dbReference type="AlphaFoldDB" id="A0A4R0RA57"/>
<dbReference type="EMBL" id="RWJN01000216">
    <property type="protein sequence ID" value="TCD64770.1"/>
    <property type="molecule type" value="Genomic_DNA"/>
</dbReference>
<evidence type="ECO:0000259" key="4">
    <source>
        <dbReference type="Pfam" id="PF25550"/>
    </source>
</evidence>
<comment type="caution">
    <text evidence="5">The sequence shown here is derived from an EMBL/GenBank/DDBJ whole genome shotgun (WGS) entry which is preliminary data.</text>
</comment>
<feature type="transmembrane region" description="Helical" evidence="2">
    <location>
        <begin position="931"/>
        <end position="957"/>
    </location>
</feature>
<dbReference type="Pfam" id="PF25550">
    <property type="entry name" value="DUF7928"/>
    <property type="match status" value="1"/>
</dbReference>
<feature type="transmembrane region" description="Helical" evidence="2">
    <location>
        <begin position="840"/>
        <end position="861"/>
    </location>
</feature>